<reference evidence="6" key="2">
    <citation type="submission" date="2025-09" db="UniProtKB">
        <authorList>
            <consortium name="Ensembl"/>
        </authorList>
    </citation>
    <scope>IDENTIFICATION</scope>
</reference>
<evidence type="ECO:0000256" key="1">
    <source>
        <dbReference type="ARBA" id="ARBA00004496"/>
    </source>
</evidence>
<dbReference type="SUPFAM" id="SSF48726">
    <property type="entry name" value="Immunoglobulin"/>
    <property type="match status" value="2"/>
</dbReference>
<proteinExistence type="predicted"/>
<organism evidence="6 7">
    <name type="scientific">Oreochromis aureus</name>
    <name type="common">Israeli tilapia</name>
    <name type="synonym">Chromis aureus</name>
    <dbReference type="NCBI Taxonomy" id="47969"/>
    <lineage>
        <taxon>Eukaryota</taxon>
        <taxon>Metazoa</taxon>
        <taxon>Chordata</taxon>
        <taxon>Craniata</taxon>
        <taxon>Vertebrata</taxon>
        <taxon>Euteleostomi</taxon>
        <taxon>Actinopterygii</taxon>
        <taxon>Neopterygii</taxon>
        <taxon>Teleostei</taxon>
        <taxon>Neoteleostei</taxon>
        <taxon>Acanthomorphata</taxon>
        <taxon>Ovalentaria</taxon>
        <taxon>Cichlomorphae</taxon>
        <taxon>Cichliformes</taxon>
        <taxon>Cichlidae</taxon>
        <taxon>African cichlids</taxon>
        <taxon>Pseudocrenilabrinae</taxon>
        <taxon>Oreochromini</taxon>
        <taxon>Oreochromis</taxon>
    </lineage>
</organism>
<accession>A0A668SA02</accession>
<sequence>AASVFFEKELESQTVMEGKSVLFSCEVSSPNVPKPKDTVVMEGETATLSCTTSDLTTLVTWKRNHIPLRNGDKYEMRKEGKVNLLLIRDVDPLDTGVYSCDTGDMQSTHPHFCPFSPELPPFFQEELQSVEAEEGASATLYLSKPGLSVQWKKNKLPLRANRKYEMKQDGCLLQLHIKELKPEDSGSYSCRAGAAETAATLTVQGVCSKKSLTFFPIIW</sequence>
<dbReference type="InterPro" id="IPR007110">
    <property type="entry name" value="Ig-like_dom"/>
</dbReference>
<dbReference type="SMART" id="SM00409">
    <property type="entry name" value="IG"/>
    <property type="match status" value="2"/>
</dbReference>
<dbReference type="PANTHER" id="PTHR35971">
    <property type="entry name" value="SI:DKEY-31G6.6"/>
    <property type="match status" value="1"/>
</dbReference>
<dbReference type="InterPro" id="IPR003598">
    <property type="entry name" value="Ig_sub2"/>
</dbReference>
<comment type="subcellular location">
    <subcellularLocation>
        <location evidence="1">Cytoplasm</location>
    </subcellularLocation>
</comment>
<dbReference type="Gene3D" id="2.60.40.10">
    <property type="entry name" value="Immunoglobulins"/>
    <property type="match status" value="2"/>
</dbReference>
<keyword evidence="2" id="KW-0963">Cytoplasm</keyword>
<dbReference type="InterPro" id="IPR052385">
    <property type="entry name" value="Obscurin/Obscurin-like_Reg"/>
</dbReference>
<dbReference type="SMART" id="SM00408">
    <property type="entry name" value="IGc2"/>
    <property type="match status" value="2"/>
</dbReference>
<dbReference type="GO" id="GO:0005737">
    <property type="term" value="C:cytoplasm"/>
    <property type="evidence" value="ECO:0007669"/>
    <property type="project" value="UniProtKB-SubCell"/>
</dbReference>
<evidence type="ECO:0000256" key="3">
    <source>
        <dbReference type="ARBA" id="ARBA00022553"/>
    </source>
</evidence>
<dbReference type="Ensembl" id="ENSOABT00000011739.2">
    <property type="protein sequence ID" value="ENSOABP00000011356.2"/>
    <property type="gene ID" value="ENSOABG00000026211.1"/>
</dbReference>
<dbReference type="OMA" id="IPVEWRT"/>
<feature type="domain" description="Ig-like" evidence="5">
    <location>
        <begin position="30"/>
        <end position="100"/>
    </location>
</feature>
<evidence type="ECO:0000313" key="6">
    <source>
        <dbReference type="Ensembl" id="ENSOABP00000011356.2"/>
    </source>
</evidence>
<dbReference type="AlphaFoldDB" id="A0A668SA02"/>
<dbReference type="PANTHER" id="PTHR35971:SF5">
    <property type="entry name" value="OBSCURIN LIKE CYTOSKELETAL ADAPTOR 1"/>
    <property type="match status" value="1"/>
</dbReference>
<dbReference type="PROSITE" id="PS50835">
    <property type="entry name" value="IG_LIKE"/>
    <property type="match status" value="2"/>
</dbReference>
<dbReference type="InterPro" id="IPR013098">
    <property type="entry name" value="Ig_I-set"/>
</dbReference>
<keyword evidence="7" id="KW-1185">Reference proteome</keyword>
<evidence type="ECO:0000256" key="2">
    <source>
        <dbReference type="ARBA" id="ARBA00022490"/>
    </source>
</evidence>
<evidence type="ECO:0000259" key="5">
    <source>
        <dbReference type="PROSITE" id="PS50835"/>
    </source>
</evidence>
<dbReference type="InterPro" id="IPR003599">
    <property type="entry name" value="Ig_sub"/>
</dbReference>
<dbReference type="FunFam" id="2.60.40.10:FF:000707">
    <property type="entry name" value="Obscurin, cytoskeletal calmodulin and titin-interacting RhoGEF"/>
    <property type="match status" value="1"/>
</dbReference>
<dbReference type="InterPro" id="IPR036179">
    <property type="entry name" value="Ig-like_dom_sf"/>
</dbReference>
<feature type="domain" description="Ig-like" evidence="5">
    <location>
        <begin position="120"/>
        <end position="202"/>
    </location>
</feature>
<dbReference type="InterPro" id="IPR013783">
    <property type="entry name" value="Ig-like_fold"/>
</dbReference>
<evidence type="ECO:0000256" key="4">
    <source>
        <dbReference type="ARBA" id="ARBA00023157"/>
    </source>
</evidence>
<evidence type="ECO:0000313" key="7">
    <source>
        <dbReference type="Proteomes" id="UP000472276"/>
    </source>
</evidence>
<keyword evidence="3" id="KW-0597">Phosphoprotein</keyword>
<dbReference type="Proteomes" id="UP000472276">
    <property type="component" value="Unassembled WGS sequence"/>
</dbReference>
<keyword evidence="4" id="KW-1015">Disulfide bond</keyword>
<reference evidence="6" key="1">
    <citation type="submission" date="2025-08" db="UniProtKB">
        <authorList>
            <consortium name="Ensembl"/>
        </authorList>
    </citation>
    <scope>IDENTIFICATION</scope>
</reference>
<protein>
    <recommendedName>
        <fullName evidence="5">Ig-like domain-containing protein</fullName>
    </recommendedName>
</protein>
<dbReference type="Pfam" id="PF07679">
    <property type="entry name" value="I-set"/>
    <property type="match status" value="2"/>
</dbReference>
<name>A0A668SA02_OREAU</name>